<protein>
    <submittedName>
        <fullName evidence="2">Uncharacterized protein</fullName>
    </submittedName>
</protein>
<dbReference type="RefSeq" id="WP_184204951.1">
    <property type="nucleotide sequence ID" value="NZ_JACHIF010000001.1"/>
</dbReference>
<evidence type="ECO:0000313" key="2">
    <source>
        <dbReference type="EMBL" id="MBB5036286.1"/>
    </source>
</evidence>
<feature type="chain" id="PRO_5031480067" evidence="1">
    <location>
        <begin position="19"/>
        <end position="195"/>
    </location>
</feature>
<evidence type="ECO:0000313" key="3">
    <source>
        <dbReference type="Proteomes" id="UP000534294"/>
    </source>
</evidence>
<sequence>MRCFSPLIFLLGSGLALHAEESLAPRAEIWQSPCEILCTNLTKAIQERPDLMVMRLEDALVINEACAAEIVTAAMDAVRAKPALVQEILNTALKVAPSRSSLVMNAVRSYTPASERVVVREEVRRAEVAPVGTLFEVRRAEVAHTSQPQAIEEVRRAEVPALRAIEVEAPTPASGEYIQEEIRRPEITLMARPRS</sequence>
<evidence type="ECO:0000256" key="1">
    <source>
        <dbReference type="SAM" id="SignalP"/>
    </source>
</evidence>
<gene>
    <name evidence="2" type="ORF">HNQ64_000520</name>
</gene>
<keyword evidence="1" id="KW-0732">Signal</keyword>
<reference evidence="2 3" key="1">
    <citation type="submission" date="2020-08" db="EMBL/GenBank/DDBJ databases">
        <title>Genomic Encyclopedia of Type Strains, Phase IV (KMG-IV): sequencing the most valuable type-strain genomes for metagenomic binning, comparative biology and taxonomic classification.</title>
        <authorList>
            <person name="Goeker M."/>
        </authorList>
    </citation>
    <scope>NUCLEOTIDE SEQUENCE [LARGE SCALE GENOMIC DNA]</scope>
    <source>
        <strain evidence="2 3">DSM 12251</strain>
    </source>
</reference>
<keyword evidence="3" id="KW-1185">Reference proteome</keyword>
<name>A0A7W7YHH9_9BACT</name>
<organism evidence="2 3">
    <name type="scientific">Prosthecobacter dejongeii</name>
    <dbReference type="NCBI Taxonomy" id="48465"/>
    <lineage>
        <taxon>Bacteria</taxon>
        <taxon>Pseudomonadati</taxon>
        <taxon>Verrucomicrobiota</taxon>
        <taxon>Verrucomicrobiia</taxon>
        <taxon>Verrucomicrobiales</taxon>
        <taxon>Verrucomicrobiaceae</taxon>
        <taxon>Prosthecobacter</taxon>
    </lineage>
</organism>
<dbReference type="EMBL" id="JACHIF010000001">
    <property type="protein sequence ID" value="MBB5036286.1"/>
    <property type="molecule type" value="Genomic_DNA"/>
</dbReference>
<dbReference type="AlphaFoldDB" id="A0A7W7YHH9"/>
<dbReference type="Proteomes" id="UP000534294">
    <property type="component" value="Unassembled WGS sequence"/>
</dbReference>
<proteinExistence type="predicted"/>
<accession>A0A7W7YHH9</accession>
<feature type="signal peptide" evidence="1">
    <location>
        <begin position="1"/>
        <end position="18"/>
    </location>
</feature>
<comment type="caution">
    <text evidence="2">The sequence shown here is derived from an EMBL/GenBank/DDBJ whole genome shotgun (WGS) entry which is preliminary data.</text>
</comment>